<dbReference type="SUPFAM" id="SSF111369">
    <property type="entry name" value="HlyD-like secretion proteins"/>
    <property type="match status" value="1"/>
</dbReference>
<comment type="caution">
    <text evidence="3">The sequence shown here is derived from an EMBL/GenBank/DDBJ whole genome shotgun (WGS) entry which is preliminary data.</text>
</comment>
<dbReference type="Pfam" id="PF25917">
    <property type="entry name" value="BSH_RND"/>
    <property type="match status" value="1"/>
</dbReference>
<evidence type="ECO:0000256" key="1">
    <source>
        <dbReference type="ARBA" id="ARBA00009477"/>
    </source>
</evidence>
<name>A0A8I2B6Q4_PLESH</name>
<sequence length="79" mass="8737">MVVETVQAKDVPLTTEMVGETAGYRAIEVRSRVGGILLKRHYVEGQPVVAGDLLFEIDPEPYKVALEQAKSLLAQERAR</sequence>
<dbReference type="Proteomes" id="UP000664658">
    <property type="component" value="Unassembled WGS sequence"/>
</dbReference>
<accession>A0A8I2B6Q4</accession>
<protein>
    <submittedName>
        <fullName evidence="3">Biotin/lipoyl-binding protein</fullName>
    </submittedName>
</protein>
<proteinExistence type="inferred from homology"/>
<evidence type="ECO:0000313" key="4">
    <source>
        <dbReference type="Proteomes" id="UP000664658"/>
    </source>
</evidence>
<comment type="similarity">
    <text evidence="1">Belongs to the membrane fusion protein (MFP) (TC 8.A.1) family.</text>
</comment>
<dbReference type="Gene3D" id="2.40.50.100">
    <property type="match status" value="1"/>
</dbReference>
<gene>
    <name evidence="3" type="ORF">J2R62_19035</name>
</gene>
<evidence type="ECO:0000313" key="3">
    <source>
        <dbReference type="EMBL" id="MBO1110200.1"/>
    </source>
</evidence>
<dbReference type="Gene3D" id="1.10.287.470">
    <property type="entry name" value="Helix hairpin bin"/>
    <property type="match status" value="1"/>
</dbReference>
<dbReference type="EMBL" id="JAFNAA010000428">
    <property type="protein sequence ID" value="MBO1110200.1"/>
    <property type="molecule type" value="Genomic_DNA"/>
</dbReference>
<dbReference type="GO" id="GO:0005886">
    <property type="term" value="C:plasma membrane"/>
    <property type="evidence" value="ECO:0007669"/>
    <property type="project" value="TreeGrafter"/>
</dbReference>
<evidence type="ECO:0000259" key="2">
    <source>
        <dbReference type="Pfam" id="PF25917"/>
    </source>
</evidence>
<dbReference type="AlphaFoldDB" id="A0A8I2B6Q4"/>
<dbReference type="InterPro" id="IPR058625">
    <property type="entry name" value="MdtA-like_BSH"/>
</dbReference>
<dbReference type="GO" id="GO:0046677">
    <property type="term" value="P:response to antibiotic"/>
    <property type="evidence" value="ECO:0007669"/>
    <property type="project" value="TreeGrafter"/>
</dbReference>
<organism evidence="3 4">
    <name type="scientific">Plesiomonas shigelloides</name>
    <name type="common">Aeromonas shigelloides</name>
    <dbReference type="NCBI Taxonomy" id="703"/>
    <lineage>
        <taxon>Bacteria</taxon>
        <taxon>Pseudomonadati</taxon>
        <taxon>Pseudomonadota</taxon>
        <taxon>Gammaproteobacteria</taxon>
        <taxon>Enterobacterales</taxon>
        <taxon>Enterobacteriaceae</taxon>
        <taxon>Plesiomonas</taxon>
    </lineage>
</organism>
<feature type="domain" description="Multidrug resistance protein MdtA-like barrel-sandwich hybrid" evidence="2">
    <location>
        <begin position="25"/>
        <end position="64"/>
    </location>
</feature>
<dbReference type="PANTHER" id="PTHR30158">
    <property type="entry name" value="ACRA/E-RELATED COMPONENT OF DRUG EFFLUX TRANSPORTER"/>
    <property type="match status" value="1"/>
</dbReference>
<reference evidence="3" key="1">
    <citation type="submission" date="2021-03" db="EMBL/GenBank/DDBJ databases">
        <title>Plesiomonas shigelloides zfcc0051, isolated from zebrafish feces.</title>
        <authorList>
            <person name="Vanderhoek Z."/>
            <person name="Gaulke C."/>
        </authorList>
    </citation>
    <scope>NUCLEOTIDE SEQUENCE</scope>
    <source>
        <strain evidence="3">Zfcc0051</strain>
    </source>
</reference>